<organism evidence="1 2">
    <name type="scientific">Halopseudomonas aestusnigri</name>
    <dbReference type="NCBI Taxonomy" id="857252"/>
    <lineage>
        <taxon>Bacteria</taxon>
        <taxon>Pseudomonadati</taxon>
        <taxon>Pseudomonadota</taxon>
        <taxon>Gammaproteobacteria</taxon>
        <taxon>Pseudomonadales</taxon>
        <taxon>Pseudomonadaceae</taxon>
        <taxon>Halopseudomonas</taxon>
    </lineage>
</organism>
<name>A0AAQ1JPM3_9GAMM</name>
<comment type="caution">
    <text evidence="1">The sequence shown here is derived from an EMBL/GenBank/DDBJ whole genome shotgun (WGS) entry which is preliminary data.</text>
</comment>
<reference evidence="1 2" key="1">
    <citation type="submission" date="2016-10" db="EMBL/GenBank/DDBJ databases">
        <authorList>
            <person name="Varghese N."/>
            <person name="Submissions S."/>
        </authorList>
    </citation>
    <scope>NUCLEOTIDE SEQUENCE [LARGE SCALE GENOMIC DNA]</scope>
    <source>
        <strain evidence="1 2">CECT 8317</strain>
    </source>
</reference>
<dbReference type="Proteomes" id="UP000243518">
    <property type="component" value="Unassembled WGS sequence"/>
</dbReference>
<dbReference type="AlphaFoldDB" id="A0AAQ1JPM3"/>
<evidence type="ECO:0000313" key="1">
    <source>
        <dbReference type="EMBL" id="SEG05718.1"/>
    </source>
</evidence>
<accession>A0AAQ1JPM3</accession>
<dbReference type="EMBL" id="FNVE01000003">
    <property type="protein sequence ID" value="SEG05718.1"/>
    <property type="molecule type" value="Genomic_DNA"/>
</dbReference>
<gene>
    <name evidence="1" type="ORF">SAMN05216586_10383</name>
</gene>
<protein>
    <submittedName>
        <fullName evidence="1">Uncharacterized protein</fullName>
    </submittedName>
</protein>
<dbReference type="RefSeq" id="WP_160003153.1">
    <property type="nucleotide sequence ID" value="NZ_AP027273.1"/>
</dbReference>
<evidence type="ECO:0000313" key="2">
    <source>
        <dbReference type="Proteomes" id="UP000243518"/>
    </source>
</evidence>
<keyword evidence="2" id="KW-1185">Reference proteome</keyword>
<sequence length="57" mass="6076">MNRSRLHLWICGSAAALLLMLMTAALNSPLAQYDQPRCAGSQSLCPSGPLPVARLLP</sequence>
<proteinExistence type="predicted"/>